<evidence type="ECO:0000256" key="3">
    <source>
        <dbReference type="ARBA" id="ARBA00022605"/>
    </source>
</evidence>
<comment type="catalytic activity">
    <reaction evidence="9">
        <text>N(2)-acetyl-L-ornithine + L-glutamate = N-acetyl-L-glutamate + L-ornithine</text>
        <dbReference type="Rhea" id="RHEA:15349"/>
        <dbReference type="ChEBI" id="CHEBI:29985"/>
        <dbReference type="ChEBI" id="CHEBI:44337"/>
        <dbReference type="ChEBI" id="CHEBI:46911"/>
        <dbReference type="ChEBI" id="CHEBI:57805"/>
        <dbReference type="EC" id="2.3.1.35"/>
    </reaction>
</comment>
<dbReference type="InterPro" id="IPR002813">
    <property type="entry name" value="Arg_biosynth_ArgJ"/>
</dbReference>
<feature type="binding site" evidence="9">
    <location>
        <position position="324"/>
    </location>
    <ligand>
        <name>substrate</name>
    </ligand>
</feature>
<dbReference type="AlphaFoldDB" id="F4RMS1"/>
<feature type="binding site" evidence="9">
    <location>
        <position position="231"/>
    </location>
    <ligand>
        <name>substrate</name>
    </ligand>
</feature>
<dbReference type="GO" id="GO:0005759">
    <property type="term" value="C:mitochondrial matrix"/>
    <property type="evidence" value="ECO:0007669"/>
    <property type="project" value="UniProtKB-SubCell"/>
</dbReference>
<keyword evidence="8 9" id="KW-0012">Acyltransferase</keyword>
<dbReference type="InParanoid" id="F4RMS1"/>
<feature type="chain" id="PRO_5023378274" description="Arginine biosynthesis bifunctional protein ArgJ alpha chain" evidence="9">
    <location>
        <begin position="1"/>
        <end position="230"/>
    </location>
</feature>
<evidence type="ECO:0000313" key="10">
    <source>
        <dbReference type="EMBL" id="EGG06331.1"/>
    </source>
</evidence>
<comment type="caution">
    <text evidence="9">Lacks conserved residue(s) required for the propagation of feature annotation.</text>
</comment>
<comment type="catalytic activity">
    <reaction evidence="9">
        <text>L-glutamate + acetyl-CoA = N-acetyl-L-glutamate + CoA + H(+)</text>
        <dbReference type="Rhea" id="RHEA:24292"/>
        <dbReference type="ChEBI" id="CHEBI:15378"/>
        <dbReference type="ChEBI" id="CHEBI:29985"/>
        <dbReference type="ChEBI" id="CHEBI:44337"/>
        <dbReference type="ChEBI" id="CHEBI:57287"/>
        <dbReference type="ChEBI" id="CHEBI:57288"/>
        <dbReference type="EC" id="2.3.1.1"/>
    </reaction>
</comment>
<dbReference type="GO" id="GO:0004042">
    <property type="term" value="F:L-glutamate N-acetyltransferase activity"/>
    <property type="evidence" value="ECO:0007669"/>
    <property type="project" value="UniProtKB-UniRule"/>
</dbReference>
<dbReference type="FunFam" id="3.10.20.340:FF:000002">
    <property type="entry name" value="Arginine biosynthesis bifunctional protein ArgJ, mitochondrial"/>
    <property type="match status" value="1"/>
</dbReference>
<feature type="site" description="Involved in the stabilization of negative charge on the oxyanion by the formation of the oxyanion hole" evidence="9">
    <location>
        <position position="151"/>
    </location>
</feature>
<dbReference type="MEROPS" id="T05.001"/>
<dbReference type="KEGG" id="mlr:MELLADRAFT_63474"/>
<dbReference type="Gene3D" id="3.30.2330.10">
    <property type="entry name" value="arginine biosynthesis bifunctional protein suprefamily"/>
    <property type="match status" value="1"/>
</dbReference>
<dbReference type="GO" id="GO:0006592">
    <property type="term" value="P:ornithine biosynthetic process"/>
    <property type="evidence" value="ECO:0007669"/>
    <property type="project" value="EnsemblFungi"/>
</dbReference>
<evidence type="ECO:0000256" key="9">
    <source>
        <dbReference type="HAMAP-Rule" id="MF_03124"/>
    </source>
</evidence>
<dbReference type="InterPro" id="IPR042195">
    <property type="entry name" value="ArgJ_beta_C"/>
</dbReference>
<dbReference type="EC" id="2.3.1.35" evidence="9"/>
<dbReference type="EMBL" id="GL883109">
    <property type="protein sequence ID" value="EGG06331.1"/>
    <property type="molecule type" value="Genomic_DNA"/>
</dbReference>
<comment type="function">
    <text evidence="9">Catalyzes two activities which are involved in the cyclic version of arginine biosynthesis: the synthesis of acetylglutamate from glutamate and acetyl-CoA, and of ornithine by transacetylation between acetylornithine and glutamate.</text>
</comment>
<keyword evidence="5 9" id="KW-0068">Autocatalytic cleavage</keyword>
<feature type="active site" description="Nucleophile" evidence="9">
    <location>
        <position position="231"/>
    </location>
</feature>
<dbReference type="CDD" id="cd02152">
    <property type="entry name" value="OAT"/>
    <property type="match status" value="1"/>
</dbReference>
<protein>
    <recommendedName>
        <fullName evidence="9">Arginine biosynthesis bifunctional protein ArgJ, mitochondrial</fullName>
    </recommendedName>
    <domain>
        <recommendedName>
            <fullName evidence="9">Glutamate N-acetyltransferase</fullName>
            <shortName evidence="9">GAT</shortName>
            <ecNumber evidence="9">2.3.1.35</ecNumber>
        </recommendedName>
        <alternativeName>
            <fullName evidence="9">Ornithine acetyltransferase</fullName>
            <shortName evidence="9">OATase</shortName>
        </alternativeName>
        <alternativeName>
            <fullName evidence="9">Ornithine transacetylase</fullName>
        </alternativeName>
    </domain>
    <domain>
        <recommendedName>
            <fullName evidence="9">Amino-acid acetyltransferase</fullName>
            <ecNumber evidence="9">2.3.1.1</ecNumber>
        </recommendedName>
        <alternativeName>
            <fullName evidence="9">N-acetylglutamate synthase</fullName>
            <shortName evidence="9">AGS</shortName>
        </alternativeName>
    </domain>
    <component>
        <recommendedName>
            <fullName evidence="9">Arginine biosynthesis bifunctional protein ArgJ alpha chain</fullName>
        </recommendedName>
    </component>
    <component>
        <recommendedName>
            <fullName evidence="9">Arginine biosynthesis bifunctional protein ArgJ beta chain</fullName>
        </recommendedName>
    </component>
</protein>
<keyword evidence="4 9" id="KW-0808">Transferase</keyword>
<comment type="PTM">
    <text evidence="9">The alpha and beta chains are autoproteolytically processed from a single precursor protein within the mitochondrion.</text>
</comment>
<sequence>MTIKAGQSVNAALKKVKLYSPTPSTCSNFPLGYLTSGVHCGIKSIKKTHHLDLGLIISTEPETVAAGCFTRNVFKAAPVQLGIQTLTQSHGQRIRGVVINSGCANAVTGKQGMRDAEKMVEELDALLNRLGSSDTKSKDKQLRNSLVMSTGVIGQLLPMRRVLGGIESSFKTLGNSFEAWLSTAQAFMTTDTFPKLITHTFKSGGKEIRLAGISKGAGMIHPAMSGPPQGTLLGLVATDAAIDAKSLQVALNQAVQRSFNSISVDGDMSTNDTILALANAAAANPLISHQPTNGQTTPVEFEQFVDELTGFTTRLAQLVVRDGEGATKFVKITVRGADNVEDSQRVGSTVARSALVKCALNGEDANWGRILCAVGYTETKVKIDPEKVSVSFIPVGEPEGNELKLLVKGEPEIVDENRARKILEADDLQILIDVGGDPKMEISYYTCDLSKDYIGK</sequence>
<comment type="subcellular location">
    <subcellularLocation>
        <location evidence="9">Mitochondrion matrix</location>
    </subcellularLocation>
</comment>
<dbReference type="UniPathway" id="UPA00068">
    <property type="reaction ID" value="UER00106"/>
</dbReference>
<dbReference type="OrthoDB" id="2017946at2759"/>
<dbReference type="PANTHER" id="PTHR23100:SF0">
    <property type="entry name" value="ARGININE BIOSYNTHESIS BIFUNCTIONAL PROTEIN ARGJ, MITOCHONDRIAL"/>
    <property type="match status" value="1"/>
</dbReference>
<feature type="binding site" evidence="9">
    <location>
        <position position="189"/>
    </location>
    <ligand>
        <name>substrate</name>
    </ligand>
</feature>
<dbReference type="VEuPathDB" id="FungiDB:MELLADRAFT_63474"/>
<dbReference type="Proteomes" id="UP000001072">
    <property type="component" value="Unassembled WGS sequence"/>
</dbReference>
<evidence type="ECO:0000313" key="11">
    <source>
        <dbReference type="Proteomes" id="UP000001072"/>
    </source>
</evidence>
<proteinExistence type="inferred from homology"/>
<keyword evidence="7 9" id="KW-0511">Multifunctional enzyme</keyword>
<dbReference type="GO" id="GO:0004358">
    <property type="term" value="F:L-glutamate N-acetyltransferase activity, acting on acetyl-L-ornithine as donor"/>
    <property type="evidence" value="ECO:0007669"/>
    <property type="project" value="UniProtKB-UniRule"/>
</dbReference>
<dbReference type="HAMAP" id="MF_01106">
    <property type="entry name" value="ArgJ"/>
    <property type="match status" value="1"/>
</dbReference>
<dbReference type="GeneID" id="18930100"/>
<dbReference type="HOGENOM" id="CLU_027172_1_0_1"/>
<dbReference type="GO" id="GO:0006526">
    <property type="term" value="P:L-arginine biosynthetic process"/>
    <property type="evidence" value="ECO:0007669"/>
    <property type="project" value="UniProtKB-UniRule"/>
</dbReference>
<evidence type="ECO:0000256" key="6">
    <source>
        <dbReference type="ARBA" id="ARBA00023128"/>
    </source>
</evidence>
<dbReference type="Gene3D" id="3.60.70.12">
    <property type="entry name" value="L-amino peptidase D-ALA esterase/amidase"/>
    <property type="match status" value="1"/>
</dbReference>
<dbReference type="eggNOG" id="KOG2786">
    <property type="taxonomic scope" value="Eukaryota"/>
</dbReference>
<keyword evidence="11" id="KW-1185">Reference proteome</keyword>
<comment type="pathway">
    <text evidence="9">Amino-acid biosynthesis; L-arginine biosynthesis; N(2)-acetyl-L-ornithine from L-glutamate: step 1/4.</text>
</comment>
<feature type="chain" id="PRO_5023378275" description="Arginine biosynthesis bifunctional protein ArgJ beta chain" evidence="9">
    <location>
        <begin position="231"/>
        <end position="456"/>
    </location>
</feature>
<evidence type="ECO:0000256" key="2">
    <source>
        <dbReference type="ARBA" id="ARBA00022571"/>
    </source>
</evidence>
<dbReference type="NCBIfam" id="TIGR00120">
    <property type="entry name" value="ArgJ"/>
    <property type="match status" value="1"/>
</dbReference>
<comment type="subunit">
    <text evidence="9">Heterodimer of an alpha and a beta chain.</text>
</comment>
<evidence type="ECO:0000256" key="7">
    <source>
        <dbReference type="ARBA" id="ARBA00023268"/>
    </source>
</evidence>
<evidence type="ECO:0000256" key="8">
    <source>
        <dbReference type="ARBA" id="ARBA00023315"/>
    </source>
</evidence>
<keyword evidence="6 9" id="KW-0496">Mitochondrion</keyword>
<feature type="binding site" evidence="9">
    <location>
        <position position="215"/>
    </location>
    <ligand>
        <name>substrate</name>
    </ligand>
</feature>
<dbReference type="NCBIfam" id="NF003802">
    <property type="entry name" value="PRK05388.1"/>
    <property type="match status" value="1"/>
</dbReference>
<evidence type="ECO:0000256" key="1">
    <source>
        <dbReference type="ARBA" id="ARBA00006774"/>
    </source>
</evidence>
<comment type="pathway">
    <text evidence="9">Amino-acid biosynthesis; L-arginine biosynthesis; L-ornithine and N-acetyl-L-glutamate from L-glutamate and N(2)-acetyl-L-ornithine (cyclic): step 1/1.</text>
</comment>
<name>F4RMS1_MELLP</name>
<reference evidence="11" key="1">
    <citation type="journal article" date="2011" name="Proc. Natl. Acad. Sci. U.S.A.">
        <title>Obligate biotrophy features unraveled by the genomic analysis of rust fungi.</title>
        <authorList>
            <person name="Duplessis S."/>
            <person name="Cuomo C.A."/>
            <person name="Lin Y.-C."/>
            <person name="Aerts A."/>
            <person name="Tisserant E."/>
            <person name="Veneault-Fourrey C."/>
            <person name="Joly D.L."/>
            <person name="Hacquard S."/>
            <person name="Amselem J."/>
            <person name="Cantarel B.L."/>
            <person name="Chiu R."/>
            <person name="Coutinho P.M."/>
            <person name="Feau N."/>
            <person name="Field M."/>
            <person name="Frey P."/>
            <person name="Gelhaye E."/>
            <person name="Goldberg J."/>
            <person name="Grabherr M.G."/>
            <person name="Kodira C.D."/>
            <person name="Kohler A."/>
            <person name="Kuees U."/>
            <person name="Lindquist E.A."/>
            <person name="Lucas S.M."/>
            <person name="Mago R."/>
            <person name="Mauceli E."/>
            <person name="Morin E."/>
            <person name="Murat C."/>
            <person name="Pangilinan J.L."/>
            <person name="Park R."/>
            <person name="Pearson M."/>
            <person name="Quesneville H."/>
            <person name="Rouhier N."/>
            <person name="Sakthikumar S."/>
            <person name="Salamov A.A."/>
            <person name="Schmutz J."/>
            <person name="Selles B."/>
            <person name="Shapiro H."/>
            <person name="Tanguay P."/>
            <person name="Tuskan G.A."/>
            <person name="Henrissat B."/>
            <person name="Van de Peer Y."/>
            <person name="Rouze P."/>
            <person name="Ellis J.G."/>
            <person name="Dodds P.N."/>
            <person name="Schein J.E."/>
            <person name="Zhong S."/>
            <person name="Hamelin R.C."/>
            <person name="Grigoriev I.V."/>
            <person name="Szabo L.J."/>
            <person name="Martin F."/>
        </authorList>
    </citation>
    <scope>NUCLEOTIDE SEQUENCE [LARGE SCALE GENOMIC DNA]</scope>
    <source>
        <strain evidence="11">98AG31 / pathotype 3-4-7</strain>
    </source>
</reference>
<gene>
    <name evidence="10" type="ORF">MELLADRAFT_63474</name>
</gene>
<dbReference type="FunCoup" id="F4RMS1">
    <property type="interactions" value="161"/>
</dbReference>
<dbReference type="PANTHER" id="PTHR23100">
    <property type="entry name" value="ARGININE BIOSYNTHESIS BIFUNCTIONAL PROTEIN ARGJ"/>
    <property type="match status" value="1"/>
</dbReference>
<evidence type="ECO:0000256" key="4">
    <source>
        <dbReference type="ARBA" id="ARBA00022679"/>
    </source>
</evidence>
<dbReference type="Gene3D" id="3.10.20.340">
    <property type="entry name" value="ArgJ beta chain, C-terminal domain"/>
    <property type="match status" value="1"/>
</dbReference>
<dbReference type="InterPro" id="IPR016117">
    <property type="entry name" value="ArgJ-like_dom_sf"/>
</dbReference>
<dbReference type="EC" id="2.3.1.1" evidence="9"/>
<organism evidence="11">
    <name type="scientific">Melampsora larici-populina (strain 98AG31 / pathotype 3-4-7)</name>
    <name type="common">Poplar leaf rust fungus</name>
    <dbReference type="NCBI Taxonomy" id="747676"/>
    <lineage>
        <taxon>Eukaryota</taxon>
        <taxon>Fungi</taxon>
        <taxon>Dikarya</taxon>
        <taxon>Basidiomycota</taxon>
        <taxon>Pucciniomycotina</taxon>
        <taxon>Pucciniomycetes</taxon>
        <taxon>Pucciniales</taxon>
        <taxon>Melampsoraceae</taxon>
        <taxon>Melampsora</taxon>
    </lineage>
</organism>
<dbReference type="RefSeq" id="XP_007410569.1">
    <property type="nucleotide sequence ID" value="XM_007410507.1"/>
</dbReference>
<dbReference type="SUPFAM" id="SSF56266">
    <property type="entry name" value="DmpA/ArgJ-like"/>
    <property type="match status" value="1"/>
</dbReference>
<comment type="similarity">
    <text evidence="1 9">Belongs to the ArgJ family.</text>
</comment>
<keyword evidence="3 9" id="KW-0028">Amino-acid biosynthesis</keyword>
<dbReference type="STRING" id="747676.F4RMS1"/>
<dbReference type="Pfam" id="PF01960">
    <property type="entry name" value="ArgJ"/>
    <property type="match status" value="1"/>
</dbReference>
<feature type="site" description="Involved in the stabilization of negative charge on the oxyanion by the formation of the oxyanion hole" evidence="9">
    <location>
        <position position="150"/>
    </location>
</feature>
<evidence type="ECO:0000256" key="5">
    <source>
        <dbReference type="ARBA" id="ARBA00022813"/>
    </source>
</evidence>
<accession>F4RMS1</accession>
<keyword evidence="2 9" id="KW-0055">Arginine biosynthesis</keyword>